<evidence type="ECO:0000259" key="3">
    <source>
        <dbReference type="Pfam" id="PF14214"/>
    </source>
</evidence>
<evidence type="ECO:0000256" key="1">
    <source>
        <dbReference type="RuleBase" id="RU363044"/>
    </source>
</evidence>
<dbReference type="EC" id="5.6.2.3" evidence="1"/>
<dbReference type="GO" id="GO:0006310">
    <property type="term" value="P:DNA recombination"/>
    <property type="evidence" value="ECO:0007669"/>
    <property type="project" value="UniProtKB-KW"/>
</dbReference>
<evidence type="ECO:0000313" key="6">
    <source>
        <dbReference type="Proteomes" id="UP001172457"/>
    </source>
</evidence>
<keyword evidence="1" id="KW-0233">DNA recombination</keyword>
<keyword evidence="1" id="KW-0234">DNA repair</keyword>
<dbReference type="InterPro" id="IPR049163">
    <property type="entry name" value="Pif1-like_2B_dom"/>
</dbReference>
<dbReference type="InterPro" id="IPR010285">
    <property type="entry name" value="DNA_helicase_pif1-like_DEAD"/>
</dbReference>
<dbReference type="GO" id="GO:0000723">
    <property type="term" value="P:telomere maintenance"/>
    <property type="evidence" value="ECO:0007669"/>
    <property type="project" value="InterPro"/>
</dbReference>
<feature type="domain" description="DNA helicase Pif1-like 2B" evidence="4">
    <location>
        <begin position="1115"/>
        <end position="1161"/>
    </location>
</feature>
<keyword evidence="1" id="KW-0067">ATP-binding</keyword>
<dbReference type="GO" id="GO:0016787">
    <property type="term" value="F:hydrolase activity"/>
    <property type="evidence" value="ECO:0007669"/>
    <property type="project" value="UniProtKB-KW"/>
</dbReference>
<comment type="similarity">
    <text evidence="1">Belongs to the helicase family.</text>
</comment>
<dbReference type="GO" id="GO:0005524">
    <property type="term" value="F:ATP binding"/>
    <property type="evidence" value="ECO:0007669"/>
    <property type="project" value="UniProtKB-KW"/>
</dbReference>
<proteinExistence type="inferred from homology"/>
<keyword evidence="6" id="KW-1185">Reference proteome</keyword>
<dbReference type="PANTHER" id="PTHR10492:SF101">
    <property type="entry name" value="ATP-DEPENDENT DNA HELICASE"/>
    <property type="match status" value="1"/>
</dbReference>
<protein>
    <recommendedName>
        <fullName evidence="1">ATP-dependent DNA helicase</fullName>
        <ecNumber evidence="1">5.6.2.3</ecNumber>
    </recommendedName>
</protein>
<organism evidence="5 6">
    <name type="scientific">Centaurea solstitialis</name>
    <name type="common">yellow star-thistle</name>
    <dbReference type="NCBI Taxonomy" id="347529"/>
    <lineage>
        <taxon>Eukaryota</taxon>
        <taxon>Viridiplantae</taxon>
        <taxon>Streptophyta</taxon>
        <taxon>Embryophyta</taxon>
        <taxon>Tracheophyta</taxon>
        <taxon>Spermatophyta</taxon>
        <taxon>Magnoliopsida</taxon>
        <taxon>eudicotyledons</taxon>
        <taxon>Gunneridae</taxon>
        <taxon>Pentapetalae</taxon>
        <taxon>asterids</taxon>
        <taxon>campanulids</taxon>
        <taxon>Asterales</taxon>
        <taxon>Asteraceae</taxon>
        <taxon>Carduoideae</taxon>
        <taxon>Cardueae</taxon>
        <taxon>Centaureinae</taxon>
        <taxon>Centaurea</taxon>
    </lineage>
</organism>
<feature type="domain" description="Helitron helicase-like" evidence="3">
    <location>
        <begin position="411"/>
        <end position="594"/>
    </location>
</feature>
<evidence type="ECO:0000259" key="2">
    <source>
        <dbReference type="Pfam" id="PF05970"/>
    </source>
</evidence>
<dbReference type="Proteomes" id="UP001172457">
    <property type="component" value="Chromosome 3"/>
</dbReference>
<gene>
    <name evidence="5" type="ORF">OSB04_012300</name>
</gene>
<dbReference type="Pfam" id="PF21530">
    <property type="entry name" value="Pif1_2B_dom"/>
    <property type="match status" value="1"/>
</dbReference>
<reference evidence="5" key="1">
    <citation type="submission" date="2023-03" db="EMBL/GenBank/DDBJ databases">
        <title>Chromosome-scale reference genome and RAD-based genetic map of yellow starthistle (Centaurea solstitialis) reveal putative structural variation and QTLs associated with invader traits.</title>
        <authorList>
            <person name="Reatini B."/>
            <person name="Cang F.A."/>
            <person name="Jiang Q."/>
            <person name="Mckibben M.T.W."/>
            <person name="Barker M.S."/>
            <person name="Rieseberg L.H."/>
            <person name="Dlugosch K.M."/>
        </authorList>
    </citation>
    <scope>NUCLEOTIDE SEQUENCE</scope>
    <source>
        <strain evidence="5">CAN-66</strain>
        <tissue evidence="5">Leaf</tissue>
    </source>
</reference>
<accession>A0AA38TP54</accession>
<dbReference type="PANTHER" id="PTHR10492">
    <property type="match status" value="1"/>
</dbReference>
<dbReference type="SUPFAM" id="SSF52540">
    <property type="entry name" value="P-loop containing nucleoside triphosphate hydrolases"/>
    <property type="match status" value="2"/>
</dbReference>
<feature type="domain" description="DNA helicase Pif1-like DEAD-box helicase" evidence="2">
    <location>
        <begin position="797"/>
        <end position="1018"/>
    </location>
</feature>
<dbReference type="Gene3D" id="3.40.50.300">
    <property type="entry name" value="P-loop containing nucleotide triphosphate hydrolases"/>
    <property type="match status" value="2"/>
</dbReference>
<keyword evidence="1" id="KW-0347">Helicase</keyword>
<evidence type="ECO:0000259" key="4">
    <source>
        <dbReference type="Pfam" id="PF21530"/>
    </source>
</evidence>
<comment type="catalytic activity">
    <reaction evidence="1">
        <text>ATP + H2O = ADP + phosphate + H(+)</text>
        <dbReference type="Rhea" id="RHEA:13065"/>
        <dbReference type="ChEBI" id="CHEBI:15377"/>
        <dbReference type="ChEBI" id="CHEBI:15378"/>
        <dbReference type="ChEBI" id="CHEBI:30616"/>
        <dbReference type="ChEBI" id="CHEBI:43474"/>
        <dbReference type="ChEBI" id="CHEBI:456216"/>
        <dbReference type="EC" id="5.6.2.3"/>
    </reaction>
</comment>
<keyword evidence="1" id="KW-0547">Nucleotide-binding</keyword>
<evidence type="ECO:0000313" key="5">
    <source>
        <dbReference type="EMBL" id="KAJ9557686.1"/>
    </source>
</evidence>
<dbReference type="InterPro" id="IPR027417">
    <property type="entry name" value="P-loop_NTPase"/>
</dbReference>
<name>A0AA38TP54_9ASTR</name>
<dbReference type="InterPro" id="IPR025476">
    <property type="entry name" value="Helitron_helicase-like"/>
</dbReference>
<dbReference type="Pfam" id="PF14214">
    <property type="entry name" value="Helitron_like_N"/>
    <property type="match status" value="1"/>
</dbReference>
<dbReference type="GO" id="GO:0043139">
    <property type="term" value="F:5'-3' DNA helicase activity"/>
    <property type="evidence" value="ECO:0007669"/>
    <property type="project" value="UniProtKB-EC"/>
</dbReference>
<keyword evidence="1" id="KW-0378">Hydrolase</keyword>
<sequence>MEFLDEVYDVRKRLSYMARYERREKLKVQRGVQQTIHALNIFKKHICKHKRLRRKLAIIDRRFHHSDLMRINMKLRCVHFFPLNMSVQHNLNGIPFHPLHEHALNLHQAPTSTTHAATRTVPWTIGQPTHTCQFCHAIMWYEERTQKIKKTTPKFMFCCSEGRVQVPLLQHPPKALSELLGLESGKRGLLFRKEIRTYNSMFAFTSFGARIDSSINRGKGPYVYRVSGQNYHRIGSLLPGRGKKPQFAQLYIYDTENEIDNRLDAIQRQIGKDGINLQITQELSKMLDEHNILVKSFRMATDRYRSNPDTTFRLRIIKDRHTDGRIYNMPNANEVAGLIVGDFTESNFERDVIVEHRTNGLQRITDLHPSFMSMSYPLIHPYGEDGYREDIKLQIVEGNSTKRTFLTIRQYYCFRFQQRLHEGHTLLQSGRLLQQYMVDAYMAIEEGRFRWIRNNQQQLRSDLFSGLMDDVHRGDTDGKSVGKAVILPSSHTSGPRYRVQNYQDVMALCKWAGYPDIFLTFTCNPKWREINEMLGMIQQEDDPNRLDIVCRVFEIKLRQLMFDLKTEKPFGAVIACLYTIEFQKRGLPHAHILLFLGLENKNPSSKEIDRVVSAEIPNEAIDPDGYNAVKKFMLHGPCGTHYPSSPCMVKDTRQWNDCLSIFPENIPSFLKRILILKQFLQNRVWNAKEKEWRRRKQGISIGRIYFTHPSAGEKFYMRMLLNFVKGCTSFEHVRTVNGTTYPTFKSACYALGLLDDDKEWVECLAEASTWASGLVNEELNYDTNELKVLHEGLFFSLNQCQKQAYAAIMNSVNNEQGDLIFIHGRGGTGKTFLWNTIISKVRSDGKIVLPVATSGIAALLLPNGRTAHSRFRIPLNLTSESTCEIRHGTQLAELLQKTSLIIWDEAPMTDKYCFEAWDKSLRDILSSRYEDSANKPFGGLTVVCGGDFRQILPVILKGSRPDIVNASLNSSYLWPFFKVYELNQNMRLTAKDISESEAKKIEAFDNWMLQIGDGSFYDHPDRELLQIPRDICLEQSESPMKSMIDVVYPSLLDNHKRPSYLTERAILTPKNDMVQELNEVIMDIIPGEGRTYLSSDNVCKGSIHSNDEDLLYPTEFLNSLKFSGIPNHDIHLKIGAPVMLLRNINHTEGLCNGTRLIITLLGTWSVRGDIISGTNKGKNVTIPRIIMAPNESKWPFKLNRRQLPLAPCFAMTINKSQGQSLKHVGLFLPKQVFTHGQLYVAVSRVTSRGGLTILNVDDEIEDHNLVKNIVYHEVFDNIVPSTIEKISSPRNARFTPSG</sequence>
<keyword evidence="1" id="KW-0227">DNA damage</keyword>
<dbReference type="CDD" id="cd18809">
    <property type="entry name" value="SF1_C_RecD"/>
    <property type="match status" value="1"/>
</dbReference>
<comment type="caution">
    <text evidence="5">The sequence shown here is derived from an EMBL/GenBank/DDBJ whole genome shotgun (WGS) entry which is preliminary data.</text>
</comment>
<dbReference type="Pfam" id="PF05970">
    <property type="entry name" value="PIF1"/>
    <property type="match status" value="1"/>
</dbReference>
<dbReference type="EMBL" id="JARYMX010000003">
    <property type="protein sequence ID" value="KAJ9557686.1"/>
    <property type="molecule type" value="Genomic_DNA"/>
</dbReference>
<dbReference type="GO" id="GO:0006281">
    <property type="term" value="P:DNA repair"/>
    <property type="evidence" value="ECO:0007669"/>
    <property type="project" value="UniProtKB-KW"/>
</dbReference>
<comment type="cofactor">
    <cofactor evidence="1">
        <name>Mg(2+)</name>
        <dbReference type="ChEBI" id="CHEBI:18420"/>
    </cofactor>
</comment>